<name>A0AAV2YGS0_9STRA</name>
<evidence type="ECO:0000313" key="1">
    <source>
        <dbReference type="EMBL" id="DAZ94250.1"/>
    </source>
</evidence>
<dbReference type="PANTHER" id="PTHR34415">
    <property type="entry name" value="INTEGRASE CATALYTIC DOMAIN-CONTAINING PROTEIN"/>
    <property type="match status" value="1"/>
</dbReference>
<feature type="non-terminal residue" evidence="1">
    <location>
        <position position="1"/>
    </location>
</feature>
<dbReference type="Proteomes" id="UP001146120">
    <property type="component" value="Unassembled WGS sequence"/>
</dbReference>
<sequence>VSALTAQRHNERIREGIISPKAHVNQLNKHASKVDLAWLVKWFTKLAVETGEVVPVRVHTQRKVDGVAKKYYSSDKYIMPPPYFTWERLY</sequence>
<protein>
    <submittedName>
        <fullName evidence="1">Uncharacterized protein</fullName>
    </submittedName>
</protein>
<organism evidence="1 2">
    <name type="scientific">Lagenidium giganteum</name>
    <dbReference type="NCBI Taxonomy" id="4803"/>
    <lineage>
        <taxon>Eukaryota</taxon>
        <taxon>Sar</taxon>
        <taxon>Stramenopiles</taxon>
        <taxon>Oomycota</taxon>
        <taxon>Peronosporomycetes</taxon>
        <taxon>Pythiales</taxon>
        <taxon>Pythiaceae</taxon>
    </lineage>
</organism>
<proteinExistence type="predicted"/>
<reference evidence="1" key="2">
    <citation type="journal article" date="2023" name="Microbiol Resour">
        <title>Decontamination and Annotation of the Draft Genome Sequence of the Oomycete Lagenidium giganteum ARSEF 373.</title>
        <authorList>
            <person name="Morgan W.R."/>
            <person name="Tartar A."/>
        </authorList>
    </citation>
    <scope>NUCLEOTIDE SEQUENCE</scope>
    <source>
        <strain evidence="1">ARSEF 373</strain>
    </source>
</reference>
<dbReference type="AlphaFoldDB" id="A0AAV2YGS0"/>
<comment type="caution">
    <text evidence="1">The sequence shown here is derived from an EMBL/GenBank/DDBJ whole genome shotgun (WGS) entry which is preliminary data.</text>
</comment>
<reference evidence="1" key="1">
    <citation type="submission" date="2022-11" db="EMBL/GenBank/DDBJ databases">
        <authorList>
            <person name="Morgan W.R."/>
            <person name="Tartar A."/>
        </authorList>
    </citation>
    <scope>NUCLEOTIDE SEQUENCE</scope>
    <source>
        <strain evidence="1">ARSEF 373</strain>
    </source>
</reference>
<accession>A0AAV2YGS0</accession>
<gene>
    <name evidence="1" type="ORF">N0F65_004962</name>
</gene>
<evidence type="ECO:0000313" key="2">
    <source>
        <dbReference type="Proteomes" id="UP001146120"/>
    </source>
</evidence>
<dbReference type="EMBL" id="DAKRPA010000260">
    <property type="protein sequence ID" value="DAZ94250.1"/>
    <property type="molecule type" value="Genomic_DNA"/>
</dbReference>
<keyword evidence="2" id="KW-1185">Reference proteome</keyword>
<dbReference type="PANTHER" id="PTHR34415:SF1">
    <property type="entry name" value="INTEGRASE CATALYTIC DOMAIN-CONTAINING PROTEIN"/>
    <property type="match status" value="1"/>
</dbReference>